<evidence type="ECO:0000256" key="5">
    <source>
        <dbReference type="ARBA" id="ARBA00022741"/>
    </source>
</evidence>
<name>A0A1I6Z916_9HYPH</name>
<organism evidence="12 13">
    <name type="scientific">Pseudovibrio denitrificans</name>
    <dbReference type="NCBI Taxonomy" id="258256"/>
    <lineage>
        <taxon>Bacteria</taxon>
        <taxon>Pseudomonadati</taxon>
        <taxon>Pseudomonadota</taxon>
        <taxon>Alphaproteobacteria</taxon>
        <taxon>Hyphomicrobiales</taxon>
        <taxon>Stappiaceae</taxon>
        <taxon>Pseudovibrio</taxon>
    </lineage>
</organism>
<reference evidence="13" key="1">
    <citation type="submission" date="2016-10" db="EMBL/GenBank/DDBJ databases">
        <authorList>
            <person name="Varghese N."/>
            <person name="Submissions S."/>
        </authorList>
    </citation>
    <scope>NUCLEOTIDE SEQUENCE [LARGE SCALE GENOMIC DNA]</scope>
    <source>
        <strain evidence="13">DSM 17465</strain>
    </source>
</reference>
<evidence type="ECO:0000259" key="10">
    <source>
        <dbReference type="PROSITE" id="PS50893"/>
    </source>
</evidence>
<dbReference type="InterPro" id="IPR011527">
    <property type="entry name" value="ABC1_TM_dom"/>
</dbReference>
<dbReference type="Proteomes" id="UP000183371">
    <property type="component" value="Unassembled WGS sequence"/>
</dbReference>
<dbReference type="FunFam" id="3.40.50.300:FF:000287">
    <property type="entry name" value="Multidrug ABC transporter ATP-binding protein"/>
    <property type="match status" value="1"/>
</dbReference>
<dbReference type="PROSITE" id="PS00211">
    <property type="entry name" value="ABC_TRANSPORTER_1"/>
    <property type="match status" value="1"/>
</dbReference>
<accession>A0A1I6Z916</accession>
<evidence type="ECO:0000256" key="4">
    <source>
        <dbReference type="ARBA" id="ARBA00022692"/>
    </source>
</evidence>
<evidence type="ECO:0000256" key="6">
    <source>
        <dbReference type="ARBA" id="ARBA00022840"/>
    </source>
</evidence>
<feature type="domain" description="ABC transmembrane type-1" evidence="11">
    <location>
        <begin position="41"/>
        <end position="320"/>
    </location>
</feature>
<keyword evidence="6 12" id="KW-0067">ATP-binding</keyword>
<keyword evidence="7 9" id="KW-1133">Transmembrane helix</keyword>
<keyword evidence="5" id="KW-0547">Nucleotide-binding</keyword>
<sequence>MFSYFEKLIDPFKMEEIETPPSKFWGFIWYYTKPVSLLLMIIAFFAAGIAVLEVVIFTFMGDLVNWLGTEDPETFFADNWGHLIWMGAVLLIISPLTSAVWEMFFHQGLVGNYPMLIRWKGHRQLLRQSLSFFHNDFAGRIANKLMQTSLAVREVITRIVDIFVYVIVYFLAALAVLASADWRLALPMLGWLASYFLVMYIFVPKLKRISKKQADARSVMTGHVVDAYTNISTVKLFSHASREEDYAKGSMSTFMNTVHRQMRNVTLLNICLTVINNLLLLTLGGVSIWLWKGALVTTGDIAIAIGLALRLQGMSQWILWEVAGLFENIGTVQDGLGMLSRHTEVTDKDDAKELVVSDAEIRFEDVKFHYGKGSGVLENLSLNIKPGEKIGIVGRSGAGKSTLMNLLLRFHDLEGGRITVDGQDICAVTQESLRQHIGVVSQDTSLLHRTILENITYGKDGATFEEAQEAARRAHALEFIEGLKDPEGRTGFDTLVGERGVKLSGGQRQRVAIARVLLKDAPILVLDEATSALDSEVEAAIQESLFELMEGKTVIAIAHRLSTIAAMDRLIVMDQGKIVEMGTHEELLKSEGIYENLWNHQSGGFLAQVAAE</sequence>
<evidence type="ECO:0000256" key="3">
    <source>
        <dbReference type="ARBA" id="ARBA00022448"/>
    </source>
</evidence>
<proteinExistence type="inferred from homology"/>
<dbReference type="PANTHER" id="PTHR43394:SF1">
    <property type="entry name" value="ATP-BINDING CASSETTE SUB-FAMILY B MEMBER 10, MITOCHONDRIAL"/>
    <property type="match status" value="1"/>
</dbReference>
<dbReference type="PANTHER" id="PTHR43394">
    <property type="entry name" value="ATP-DEPENDENT PERMEASE MDL1, MITOCHONDRIAL"/>
    <property type="match status" value="1"/>
</dbReference>
<feature type="transmembrane region" description="Helical" evidence="9">
    <location>
        <begin position="155"/>
        <end position="178"/>
    </location>
</feature>
<dbReference type="Pfam" id="PF00005">
    <property type="entry name" value="ABC_tran"/>
    <property type="match status" value="1"/>
</dbReference>
<protein>
    <submittedName>
        <fullName evidence="12">ATP-binding cassette, subfamily B, multidrug efflux pump</fullName>
    </submittedName>
</protein>
<keyword evidence="13" id="KW-1185">Reference proteome</keyword>
<dbReference type="InterPro" id="IPR039421">
    <property type="entry name" value="Type_1_exporter"/>
</dbReference>
<evidence type="ECO:0000256" key="7">
    <source>
        <dbReference type="ARBA" id="ARBA00022989"/>
    </source>
</evidence>
<dbReference type="PROSITE" id="PS50893">
    <property type="entry name" value="ABC_TRANSPORTER_2"/>
    <property type="match status" value="1"/>
</dbReference>
<dbReference type="SUPFAM" id="SSF90123">
    <property type="entry name" value="ABC transporter transmembrane region"/>
    <property type="match status" value="1"/>
</dbReference>
<dbReference type="SUPFAM" id="SSF52540">
    <property type="entry name" value="P-loop containing nucleoside triphosphate hydrolases"/>
    <property type="match status" value="1"/>
</dbReference>
<dbReference type="InterPro" id="IPR003593">
    <property type="entry name" value="AAA+_ATPase"/>
</dbReference>
<dbReference type="AlphaFoldDB" id="A0A1I6Z916"/>
<feature type="transmembrane region" description="Helical" evidence="9">
    <location>
        <begin position="37"/>
        <end position="60"/>
    </location>
</feature>
<evidence type="ECO:0000259" key="11">
    <source>
        <dbReference type="PROSITE" id="PS50929"/>
    </source>
</evidence>
<evidence type="ECO:0000313" key="12">
    <source>
        <dbReference type="EMBL" id="SFT59199.1"/>
    </source>
</evidence>
<feature type="transmembrane region" description="Helical" evidence="9">
    <location>
        <begin position="265"/>
        <end position="283"/>
    </location>
</feature>
<dbReference type="GO" id="GO:0005886">
    <property type="term" value="C:plasma membrane"/>
    <property type="evidence" value="ECO:0007669"/>
    <property type="project" value="UniProtKB-SubCell"/>
</dbReference>
<feature type="transmembrane region" description="Helical" evidence="9">
    <location>
        <begin position="184"/>
        <end position="203"/>
    </location>
</feature>
<dbReference type="RefSeq" id="WP_008547933.1">
    <property type="nucleotide sequence ID" value="NZ_FPBD01000002.1"/>
</dbReference>
<dbReference type="InterPro" id="IPR027417">
    <property type="entry name" value="P-loop_NTPase"/>
</dbReference>
<evidence type="ECO:0000313" key="13">
    <source>
        <dbReference type="Proteomes" id="UP000183371"/>
    </source>
</evidence>
<dbReference type="FunFam" id="1.20.1560.10:FF:000070">
    <property type="entry name" value="Multidrug ABC transporter ATP-binding protein"/>
    <property type="match status" value="1"/>
</dbReference>
<comment type="similarity">
    <text evidence="2">Belongs to the ABC transporter superfamily.</text>
</comment>
<keyword evidence="4 9" id="KW-0812">Transmembrane</keyword>
<comment type="subcellular location">
    <subcellularLocation>
        <location evidence="1">Cell membrane</location>
        <topology evidence="1">Multi-pass membrane protein</topology>
    </subcellularLocation>
</comment>
<dbReference type="Gene3D" id="1.20.1560.10">
    <property type="entry name" value="ABC transporter type 1, transmembrane domain"/>
    <property type="match status" value="1"/>
</dbReference>
<evidence type="ECO:0000256" key="1">
    <source>
        <dbReference type="ARBA" id="ARBA00004651"/>
    </source>
</evidence>
<dbReference type="GO" id="GO:0015421">
    <property type="term" value="F:ABC-type oligopeptide transporter activity"/>
    <property type="evidence" value="ECO:0007669"/>
    <property type="project" value="TreeGrafter"/>
</dbReference>
<dbReference type="InterPro" id="IPR017871">
    <property type="entry name" value="ABC_transporter-like_CS"/>
</dbReference>
<evidence type="ECO:0000256" key="2">
    <source>
        <dbReference type="ARBA" id="ARBA00005417"/>
    </source>
</evidence>
<evidence type="ECO:0000256" key="8">
    <source>
        <dbReference type="ARBA" id="ARBA00023136"/>
    </source>
</evidence>
<dbReference type="InterPro" id="IPR003439">
    <property type="entry name" value="ABC_transporter-like_ATP-bd"/>
</dbReference>
<dbReference type="EMBL" id="FPBD01000002">
    <property type="protein sequence ID" value="SFT59199.1"/>
    <property type="molecule type" value="Genomic_DNA"/>
</dbReference>
<feature type="transmembrane region" description="Helical" evidence="9">
    <location>
        <begin position="80"/>
        <end position="101"/>
    </location>
</feature>
<keyword evidence="3" id="KW-0813">Transport</keyword>
<dbReference type="PROSITE" id="PS50929">
    <property type="entry name" value="ABC_TM1F"/>
    <property type="match status" value="1"/>
</dbReference>
<dbReference type="SMART" id="SM00382">
    <property type="entry name" value="AAA"/>
    <property type="match status" value="1"/>
</dbReference>
<dbReference type="GO" id="GO:0016887">
    <property type="term" value="F:ATP hydrolysis activity"/>
    <property type="evidence" value="ECO:0007669"/>
    <property type="project" value="InterPro"/>
</dbReference>
<dbReference type="Gene3D" id="3.40.50.300">
    <property type="entry name" value="P-loop containing nucleotide triphosphate hydrolases"/>
    <property type="match status" value="1"/>
</dbReference>
<gene>
    <name evidence="12" type="ORF">SAMN05444141_102163</name>
</gene>
<dbReference type="InterPro" id="IPR036640">
    <property type="entry name" value="ABC1_TM_sf"/>
</dbReference>
<keyword evidence="8 9" id="KW-0472">Membrane</keyword>
<dbReference type="GO" id="GO:0005524">
    <property type="term" value="F:ATP binding"/>
    <property type="evidence" value="ECO:0007669"/>
    <property type="project" value="UniProtKB-KW"/>
</dbReference>
<evidence type="ECO:0000256" key="9">
    <source>
        <dbReference type="SAM" id="Phobius"/>
    </source>
</evidence>
<feature type="domain" description="ABC transporter" evidence="10">
    <location>
        <begin position="361"/>
        <end position="600"/>
    </location>
</feature>
<dbReference type="Pfam" id="PF00664">
    <property type="entry name" value="ABC_membrane"/>
    <property type="match status" value="1"/>
</dbReference>